<evidence type="ECO:0000313" key="2">
    <source>
        <dbReference type="Proteomes" id="UP000754563"/>
    </source>
</evidence>
<dbReference type="Proteomes" id="UP000754563">
    <property type="component" value="Unassembled WGS sequence"/>
</dbReference>
<reference evidence="1" key="1">
    <citation type="submission" date="2020-04" db="EMBL/GenBank/DDBJ databases">
        <authorList>
            <person name="Zhang T."/>
        </authorList>
    </citation>
    <scope>NUCLEOTIDE SEQUENCE</scope>
    <source>
        <strain evidence="1">HKST-UBA11</strain>
    </source>
</reference>
<sequence>MKNRILPITRLLSICVVFAFLTGVTTAEPAVPVYSEAQLYLEGIIEDYRTLLETREDDVNGLPNLENELRIELLSDLSDLSTTLIEAENTLGTIDEENYPDVLNEAHSTLFTLRTEFESTNETHKELLVASHTTQALEAYNALFRSINELLENYSDNLTSPDELASQLDEIDDLLSTLEDEFNDSDWARLEENTKTIQGLIEEELTHLVPESKTEEE</sequence>
<comment type="caution">
    <text evidence="1">The sequence shown here is derived from an EMBL/GenBank/DDBJ whole genome shotgun (WGS) entry which is preliminary data.</text>
</comment>
<name>A0A955L886_9BACT</name>
<proteinExistence type="predicted"/>
<accession>A0A955L886</accession>
<dbReference type="EMBL" id="JAGQLH010000023">
    <property type="protein sequence ID" value="MCA9385500.1"/>
    <property type="molecule type" value="Genomic_DNA"/>
</dbReference>
<evidence type="ECO:0000313" key="1">
    <source>
        <dbReference type="EMBL" id="MCA9385500.1"/>
    </source>
</evidence>
<gene>
    <name evidence="1" type="ORF">KC717_02535</name>
</gene>
<reference evidence="1" key="2">
    <citation type="journal article" date="2021" name="Microbiome">
        <title>Successional dynamics and alternative stable states in a saline activated sludge microbial community over 9 years.</title>
        <authorList>
            <person name="Wang Y."/>
            <person name="Ye J."/>
            <person name="Ju F."/>
            <person name="Liu L."/>
            <person name="Boyd J.A."/>
            <person name="Deng Y."/>
            <person name="Parks D.H."/>
            <person name="Jiang X."/>
            <person name="Yin X."/>
            <person name="Woodcroft B.J."/>
            <person name="Tyson G.W."/>
            <person name="Hugenholtz P."/>
            <person name="Polz M.F."/>
            <person name="Zhang T."/>
        </authorList>
    </citation>
    <scope>NUCLEOTIDE SEQUENCE</scope>
    <source>
        <strain evidence="1">HKST-UBA11</strain>
    </source>
</reference>
<dbReference type="AlphaFoldDB" id="A0A955L886"/>
<organism evidence="1 2">
    <name type="scientific">Candidatus Dojkabacteria bacterium</name>
    <dbReference type="NCBI Taxonomy" id="2099670"/>
    <lineage>
        <taxon>Bacteria</taxon>
        <taxon>Candidatus Dojkabacteria</taxon>
    </lineage>
</organism>
<protein>
    <submittedName>
        <fullName evidence="1">Uncharacterized protein</fullName>
    </submittedName>
</protein>